<protein>
    <submittedName>
        <fullName evidence="1">Uncharacterized protein</fullName>
    </submittedName>
</protein>
<dbReference type="RefSeq" id="WP_306849570.1">
    <property type="nucleotide sequence ID" value="NZ_JAUSSK010000003.1"/>
</dbReference>
<sequence>MKAQIVTAAVLAVTATDANALIKSISRANCVAGVINESVTYDRPNLDSHWMTTFSTHVGFGAVGGHTRSAPKAYTWRSYAGDRFDSSKNTVTGTHLFVDEFGLRRYQQTIATDCNLGEW</sequence>
<comment type="caution">
    <text evidence="1">The sequence shown here is derived from an EMBL/GenBank/DDBJ whole genome shotgun (WGS) entry which is preliminary data.</text>
</comment>
<evidence type="ECO:0000313" key="2">
    <source>
        <dbReference type="Proteomes" id="UP001237737"/>
    </source>
</evidence>
<organism evidence="1 2">
    <name type="scientific">Luteibacter jiangsuensis</name>
    <dbReference type="NCBI Taxonomy" id="637577"/>
    <lineage>
        <taxon>Bacteria</taxon>
        <taxon>Pseudomonadati</taxon>
        <taxon>Pseudomonadota</taxon>
        <taxon>Gammaproteobacteria</taxon>
        <taxon>Lysobacterales</taxon>
        <taxon>Rhodanobacteraceae</taxon>
        <taxon>Luteibacter</taxon>
    </lineage>
</organism>
<keyword evidence="2" id="KW-1185">Reference proteome</keyword>
<accession>A0ABT9SXX7</accession>
<reference evidence="1 2" key="1">
    <citation type="submission" date="2023-07" db="EMBL/GenBank/DDBJ databases">
        <title>Sorghum-associated microbial communities from plants grown in Nebraska, USA.</title>
        <authorList>
            <person name="Schachtman D."/>
        </authorList>
    </citation>
    <scope>NUCLEOTIDE SEQUENCE [LARGE SCALE GENOMIC DNA]</scope>
    <source>
        <strain evidence="1 2">CC60</strain>
    </source>
</reference>
<dbReference type="Proteomes" id="UP001237737">
    <property type="component" value="Unassembled WGS sequence"/>
</dbReference>
<gene>
    <name evidence="1" type="ORF">J2T07_002031</name>
</gene>
<dbReference type="EMBL" id="JAUSSK010000003">
    <property type="protein sequence ID" value="MDQ0009841.1"/>
    <property type="molecule type" value="Genomic_DNA"/>
</dbReference>
<name>A0ABT9SXX7_9GAMM</name>
<proteinExistence type="predicted"/>
<evidence type="ECO:0000313" key="1">
    <source>
        <dbReference type="EMBL" id="MDQ0009841.1"/>
    </source>
</evidence>